<accession>A0A5C6F5B4</accession>
<reference evidence="1 2" key="1">
    <citation type="submission" date="2019-02" db="EMBL/GenBank/DDBJ databases">
        <title>Deep-cultivation of Planctomycetes and their phenomic and genomic characterization uncovers novel biology.</title>
        <authorList>
            <person name="Wiegand S."/>
            <person name="Jogler M."/>
            <person name="Boedeker C."/>
            <person name="Pinto D."/>
            <person name="Vollmers J."/>
            <person name="Rivas-Marin E."/>
            <person name="Kohn T."/>
            <person name="Peeters S.H."/>
            <person name="Heuer A."/>
            <person name="Rast P."/>
            <person name="Oberbeckmann S."/>
            <person name="Bunk B."/>
            <person name="Jeske O."/>
            <person name="Meyerdierks A."/>
            <person name="Storesund J.E."/>
            <person name="Kallscheuer N."/>
            <person name="Luecker S."/>
            <person name="Lage O.M."/>
            <person name="Pohl T."/>
            <person name="Merkel B.J."/>
            <person name="Hornburger P."/>
            <person name="Mueller R.-W."/>
            <person name="Bruemmer F."/>
            <person name="Labrenz M."/>
            <person name="Spormann A.M."/>
            <person name="Op Den Camp H."/>
            <person name="Overmann J."/>
            <person name="Amann R."/>
            <person name="Jetten M.S.M."/>
            <person name="Mascher T."/>
            <person name="Medema M.H."/>
            <person name="Devos D.P."/>
            <person name="Kaster A.-K."/>
            <person name="Ovreas L."/>
            <person name="Rohde M."/>
            <person name="Galperin M.Y."/>
            <person name="Jogler C."/>
        </authorList>
    </citation>
    <scope>NUCLEOTIDE SEQUENCE [LARGE SCALE GENOMIC DNA]</scope>
    <source>
        <strain evidence="1 2">Poly51</strain>
    </source>
</reference>
<evidence type="ECO:0000313" key="2">
    <source>
        <dbReference type="Proteomes" id="UP000318288"/>
    </source>
</evidence>
<protein>
    <submittedName>
        <fullName evidence="1">Uncharacterized protein</fullName>
    </submittedName>
</protein>
<sequence length="70" mass="7730">MKTAIAGTFYRIGTKYTAPAGYASGIGRADYANFSVLRSFCRAGTAIRWWPTVFFDQSGKGIDFVLLRPD</sequence>
<gene>
    <name evidence="1" type="ORF">Poly51_23250</name>
</gene>
<comment type="caution">
    <text evidence="1">The sequence shown here is derived from an EMBL/GenBank/DDBJ whole genome shotgun (WGS) entry which is preliminary data.</text>
</comment>
<dbReference type="Proteomes" id="UP000318288">
    <property type="component" value="Unassembled WGS sequence"/>
</dbReference>
<evidence type="ECO:0000313" key="1">
    <source>
        <dbReference type="EMBL" id="TWU56415.1"/>
    </source>
</evidence>
<name>A0A5C6F5B4_9BACT</name>
<organism evidence="1 2">
    <name type="scientific">Rubripirellula tenax</name>
    <dbReference type="NCBI Taxonomy" id="2528015"/>
    <lineage>
        <taxon>Bacteria</taxon>
        <taxon>Pseudomonadati</taxon>
        <taxon>Planctomycetota</taxon>
        <taxon>Planctomycetia</taxon>
        <taxon>Pirellulales</taxon>
        <taxon>Pirellulaceae</taxon>
        <taxon>Rubripirellula</taxon>
    </lineage>
</organism>
<proteinExistence type="predicted"/>
<keyword evidence="2" id="KW-1185">Reference proteome</keyword>
<dbReference type="RefSeq" id="WP_146457464.1">
    <property type="nucleotide sequence ID" value="NZ_SJPW01000003.1"/>
</dbReference>
<dbReference type="EMBL" id="SJPW01000003">
    <property type="protein sequence ID" value="TWU56415.1"/>
    <property type="molecule type" value="Genomic_DNA"/>
</dbReference>
<dbReference type="AlphaFoldDB" id="A0A5C6F5B4"/>